<dbReference type="InterPro" id="IPR045863">
    <property type="entry name" value="CorA_TM1_TM2"/>
</dbReference>
<evidence type="ECO:0000256" key="3">
    <source>
        <dbReference type="ARBA" id="ARBA00022989"/>
    </source>
</evidence>
<dbReference type="AlphaFoldDB" id="A0A6A5YXL5"/>
<accession>A0A6A5YXL5</accession>
<dbReference type="GO" id="GO:0000287">
    <property type="term" value="F:magnesium ion binding"/>
    <property type="evidence" value="ECO:0007669"/>
    <property type="project" value="TreeGrafter"/>
</dbReference>
<feature type="transmembrane region" description="Helical" evidence="5">
    <location>
        <begin position="209"/>
        <end position="230"/>
    </location>
</feature>
<gene>
    <name evidence="6" type="ORF">BDV96DRAFT_634593</name>
</gene>
<dbReference type="PANTHER" id="PTHR46494">
    <property type="entry name" value="CORA FAMILY METAL ION TRANSPORTER (EUROFUNG)"/>
    <property type="match status" value="1"/>
</dbReference>
<comment type="subcellular location">
    <subcellularLocation>
        <location evidence="1">Cell membrane</location>
        <topology evidence="1">Multi-pass membrane protein</topology>
    </subcellularLocation>
</comment>
<dbReference type="PANTHER" id="PTHR46494:SF1">
    <property type="entry name" value="CORA FAMILY METAL ION TRANSPORTER (EUROFUNG)"/>
    <property type="match status" value="1"/>
</dbReference>
<sequence>MDGDPYQEATDRDKSFLNVESLDNGRAIIIFDNGCQSSTDALSGCAIMARGEAEARWRRLTHILRNELMDNEAYLAAQLMSEILRDIFSTLADQWKETLRRCSDQVSILEDQVYESPAEPDETRAASLWTNASLWLTLEKLLGEHSDVQYALNSSLAEVVQDTAMKGSWVDFQRLEKLIQEDIIKPTAAMYKSVAYRDSRISLKLNASLWRLSWITFIFLPFTFLVSFFGMNVDTFENNPSIKWYFVAAVCLMAFVFICWYYFKYSPGGEQPIRQRRLYEIFHRDLAETYPQSWTRHGPRADRIPSNWVNRLKWRLLTSWYAPHKLPPKEWSLFDSSGIGMRSRLKLSLTRRWLAEIPPNRQSEPLLDDVELGLMHQLRYDGGIASLLEAGTQVMAAVAVPSIKVPIRKVRNEEN</sequence>
<dbReference type="Proteomes" id="UP000799770">
    <property type="component" value="Unassembled WGS sequence"/>
</dbReference>
<dbReference type="GO" id="GO:0015087">
    <property type="term" value="F:cobalt ion transmembrane transporter activity"/>
    <property type="evidence" value="ECO:0007669"/>
    <property type="project" value="TreeGrafter"/>
</dbReference>
<dbReference type="SUPFAM" id="SSF144083">
    <property type="entry name" value="Magnesium transport protein CorA, transmembrane region"/>
    <property type="match status" value="1"/>
</dbReference>
<dbReference type="Gene3D" id="1.20.58.340">
    <property type="entry name" value="Magnesium transport protein CorA, transmembrane region"/>
    <property type="match status" value="1"/>
</dbReference>
<evidence type="ECO:0000313" key="6">
    <source>
        <dbReference type="EMBL" id="KAF2111830.1"/>
    </source>
</evidence>
<dbReference type="GO" id="GO:0050897">
    <property type="term" value="F:cobalt ion binding"/>
    <property type="evidence" value="ECO:0007669"/>
    <property type="project" value="TreeGrafter"/>
</dbReference>
<evidence type="ECO:0000313" key="7">
    <source>
        <dbReference type="Proteomes" id="UP000799770"/>
    </source>
</evidence>
<keyword evidence="2 5" id="KW-0812">Transmembrane</keyword>
<keyword evidence="7" id="KW-1185">Reference proteome</keyword>
<dbReference type="GO" id="GO:0005886">
    <property type="term" value="C:plasma membrane"/>
    <property type="evidence" value="ECO:0007669"/>
    <property type="project" value="UniProtKB-SubCell"/>
</dbReference>
<name>A0A6A5YXL5_9PLEO</name>
<evidence type="ECO:0000256" key="5">
    <source>
        <dbReference type="SAM" id="Phobius"/>
    </source>
</evidence>
<evidence type="ECO:0000256" key="2">
    <source>
        <dbReference type="ARBA" id="ARBA00022692"/>
    </source>
</evidence>
<organism evidence="6 7">
    <name type="scientific">Lophiotrema nucula</name>
    <dbReference type="NCBI Taxonomy" id="690887"/>
    <lineage>
        <taxon>Eukaryota</taxon>
        <taxon>Fungi</taxon>
        <taxon>Dikarya</taxon>
        <taxon>Ascomycota</taxon>
        <taxon>Pezizomycotina</taxon>
        <taxon>Dothideomycetes</taxon>
        <taxon>Pleosporomycetidae</taxon>
        <taxon>Pleosporales</taxon>
        <taxon>Lophiotremataceae</taxon>
        <taxon>Lophiotrema</taxon>
    </lineage>
</organism>
<dbReference type="OrthoDB" id="194358at2759"/>
<dbReference type="InterPro" id="IPR002523">
    <property type="entry name" value="MgTranspt_CorA/ZnTranspt_ZntB"/>
</dbReference>
<keyword evidence="4 5" id="KW-0472">Membrane</keyword>
<evidence type="ECO:0008006" key="8">
    <source>
        <dbReference type="Google" id="ProtNLM"/>
    </source>
</evidence>
<feature type="transmembrane region" description="Helical" evidence="5">
    <location>
        <begin position="242"/>
        <end position="263"/>
    </location>
</feature>
<dbReference type="GO" id="GO:0015095">
    <property type="term" value="F:magnesium ion transmembrane transporter activity"/>
    <property type="evidence" value="ECO:0007669"/>
    <property type="project" value="TreeGrafter"/>
</dbReference>
<reference evidence="6" key="1">
    <citation type="journal article" date="2020" name="Stud. Mycol.">
        <title>101 Dothideomycetes genomes: a test case for predicting lifestyles and emergence of pathogens.</title>
        <authorList>
            <person name="Haridas S."/>
            <person name="Albert R."/>
            <person name="Binder M."/>
            <person name="Bloem J."/>
            <person name="Labutti K."/>
            <person name="Salamov A."/>
            <person name="Andreopoulos B."/>
            <person name="Baker S."/>
            <person name="Barry K."/>
            <person name="Bills G."/>
            <person name="Bluhm B."/>
            <person name="Cannon C."/>
            <person name="Castanera R."/>
            <person name="Culley D."/>
            <person name="Daum C."/>
            <person name="Ezra D."/>
            <person name="Gonzalez J."/>
            <person name="Henrissat B."/>
            <person name="Kuo A."/>
            <person name="Liang C."/>
            <person name="Lipzen A."/>
            <person name="Lutzoni F."/>
            <person name="Magnuson J."/>
            <person name="Mondo S."/>
            <person name="Nolan M."/>
            <person name="Ohm R."/>
            <person name="Pangilinan J."/>
            <person name="Park H.-J."/>
            <person name="Ramirez L."/>
            <person name="Alfaro M."/>
            <person name="Sun H."/>
            <person name="Tritt A."/>
            <person name="Yoshinaga Y."/>
            <person name="Zwiers L.-H."/>
            <person name="Turgeon B."/>
            <person name="Goodwin S."/>
            <person name="Spatafora J."/>
            <person name="Crous P."/>
            <person name="Grigoriev I."/>
        </authorList>
    </citation>
    <scope>NUCLEOTIDE SEQUENCE</scope>
    <source>
        <strain evidence="6">CBS 627.86</strain>
    </source>
</reference>
<dbReference type="EMBL" id="ML977333">
    <property type="protein sequence ID" value="KAF2111830.1"/>
    <property type="molecule type" value="Genomic_DNA"/>
</dbReference>
<evidence type="ECO:0000256" key="1">
    <source>
        <dbReference type="ARBA" id="ARBA00004651"/>
    </source>
</evidence>
<protein>
    <recommendedName>
        <fullName evidence="8">Cora-like Mg2+ transporter protein-domain-containing protein</fullName>
    </recommendedName>
</protein>
<dbReference type="Pfam" id="PF01544">
    <property type="entry name" value="CorA"/>
    <property type="match status" value="1"/>
</dbReference>
<evidence type="ECO:0000256" key="4">
    <source>
        <dbReference type="ARBA" id="ARBA00023136"/>
    </source>
</evidence>
<proteinExistence type="predicted"/>
<keyword evidence="3 5" id="KW-1133">Transmembrane helix</keyword>